<dbReference type="InterPro" id="IPR050879">
    <property type="entry name" value="Acyltransferase_3"/>
</dbReference>
<dbReference type="Proteomes" id="UP000463700">
    <property type="component" value="Unassembled WGS sequence"/>
</dbReference>
<keyword evidence="1" id="KW-0812">Transmembrane</keyword>
<feature type="transmembrane region" description="Helical" evidence="1">
    <location>
        <begin position="158"/>
        <end position="179"/>
    </location>
</feature>
<feature type="transmembrane region" description="Helical" evidence="1">
    <location>
        <begin position="333"/>
        <end position="350"/>
    </location>
</feature>
<evidence type="ECO:0000313" key="4">
    <source>
        <dbReference type="Proteomes" id="UP000463700"/>
    </source>
</evidence>
<feature type="transmembrane region" description="Helical" evidence="1">
    <location>
        <begin position="36"/>
        <end position="57"/>
    </location>
</feature>
<keyword evidence="3" id="KW-0012">Acyltransferase</keyword>
<proteinExistence type="predicted"/>
<feature type="transmembrane region" description="Helical" evidence="1">
    <location>
        <begin position="199"/>
        <end position="219"/>
    </location>
</feature>
<sequence length="373" mass="41720">MKKLDSLTALRFFAAASIVIEHSKSAFRSMDWIPHFHYDFGVSFFFVLSGFILCYTYRDFDSVGSVRRFYVARIARVWPLHLFMLGTFLVVIPIQGWFFGGTDGHHVAIFLVNIFLIHAWIPIIAFFFSFNAVSWSISTEAFFYLMFPVLRHRWESTWHWKSAIVALVVFGVLAVASVYRVSLINPQTPLAVSAEGIGYISPFVRIIEFLLGMLTARAFDAIRKWVLPSGTAVWTVLEVCAIGLIVFIERLAGYTASSPWAIFGVECTDAPAFPLLILVFALGNGLISKLISARPLVILGEASFALYLSHQLLLRVFDSYRGSLGASDFALCTGYWIAAIAISLLLWALVEKPARNHIRRLGSKSKPVSVGTI</sequence>
<dbReference type="OrthoDB" id="8772324at2"/>
<accession>A0A6N6WF53</accession>
<feature type="transmembrane region" description="Helical" evidence="1">
    <location>
        <begin position="260"/>
        <end position="283"/>
    </location>
</feature>
<dbReference type="EMBL" id="VOSW01000023">
    <property type="protein sequence ID" value="KAE8759292.1"/>
    <property type="molecule type" value="Genomic_DNA"/>
</dbReference>
<dbReference type="PANTHER" id="PTHR23028">
    <property type="entry name" value="ACETYLTRANSFERASE"/>
    <property type="match status" value="1"/>
</dbReference>
<keyword evidence="1" id="KW-1133">Transmembrane helix</keyword>
<protein>
    <submittedName>
        <fullName evidence="3">Acyltransferase family protein</fullName>
    </submittedName>
</protein>
<feature type="domain" description="Acyltransferase 3" evidence="2">
    <location>
        <begin position="6"/>
        <end position="347"/>
    </location>
</feature>
<reference evidence="3 4" key="1">
    <citation type="journal article" date="2020" name="Int. J. Syst. Evol. Microbiol.">
        <title>Paraburkholderia madseniana sp. nov., a phenolic acid-degrading bacterium isolated from acidic forest soil.</title>
        <authorList>
            <person name="Wilhelm R.C."/>
            <person name="Murphy S.J.L."/>
            <person name="Feriancek N.M."/>
            <person name="Karasz D.C."/>
            <person name="DeRito C.M."/>
            <person name="Newman J.D."/>
            <person name="Buckley D.H."/>
        </authorList>
    </citation>
    <scope>NUCLEOTIDE SEQUENCE [LARGE SCALE GENOMIC DNA]</scope>
    <source>
        <strain evidence="3 4">RP11</strain>
    </source>
</reference>
<keyword evidence="1" id="KW-0472">Membrane</keyword>
<comment type="caution">
    <text evidence="3">The sequence shown here is derived from an EMBL/GenBank/DDBJ whole genome shotgun (WGS) entry which is preliminary data.</text>
</comment>
<feature type="transmembrane region" description="Helical" evidence="1">
    <location>
        <begin position="110"/>
        <end position="137"/>
    </location>
</feature>
<gene>
    <name evidence="3" type="ORF">FSO04_14250</name>
</gene>
<dbReference type="GO" id="GO:0000271">
    <property type="term" value="P:polysaccharide biosynthetic process"/>
    <property type="evidence" value="ECO:0007669"/>
    <property type="project" value="TreeGrafter"/>
</dbReference>
<dbReference type="PANTHER" id="PTHR23028:SF131">
    <property type="entry name" value="BLR2367 PROTEIN"/>
    <property type="match status" value="1"/>
</dbReference>
<feature type="transmembrane region" description="Helical" evidence="1">
    <location>
        <begin position="78"/>
        <end position="98"/>
    </location>
</feature>
<feature type="transmembrane region" description="Helical" evidence="1">
    <location>
        <begin position="231"/>
        <end position="248"/>
    </location>
</feature>
<dbReference type="Pfam" id="PF01757">
    <property type="entry name" value="Acyl_transf_3"/>
    <property type="match status" value="1"/>
</dbReference>
<evidence type="ECO:0000259" key="2">
    <source>
        <dbReference type="Pfam" id="PF01757"/>
    </source>
</evidence>
<organism evidence="3 4">
    <name type="scientific">Paraburkholderia madseniana</name>
    <dbReference type="NCBI Taxonomy" id="2599607"/>
    <lineage>
        <taxon>Bacteria</taxon>
        <taxon>Pseudomonadati</taxon>
        <taxon>Pseudomonadota</taxon>
        <taxon>Betaproteobacteria</taxon>
        <taxon>Burkholderiales</taxon>
        <taxon>Burkholderiaceae</taxon>
        <taxon>Paraburkholderia</taxon>
    </lineage>
</organism>
<evidence type="ECO:0000313" key="3">
    <source>
        <dbReference type="EMBL" id="KAE8759292.1"/>
    </source>
</evidence>
<keyword evidence="3" id="KW-0808">Transferase</keyword>
<dbReference type="AlphaFoldDB" id="A0A6N6WF53"/>
<name>A0A6N6WF53_9BURK</name>
<evidence type="ECO:0000256" key="1">
    <source>
        <dbReference type="SAM" id="Phobius"/>
    </source>
</evidence>
<dbReference type="GO" id="GO:0016747">
    <property type="term" value="F:acyltransferase activity, transferring groups other than amino-acyl groups"/>
    <property type="evidence" value="ECO:0007669"/>
    <property type="project" value="InterPro"/>
</dbReference>
<dbReference type="InterPro" id="IPR002656">
    <property type="entry name" value="Acyl_transf_3_dom"/>
</dbReference>
<dbReference type="GO" id="GO:0016020">
    <property type="term" value="C:membrane"/>
    <property type="evidence" value="ECO:0007669"/>
    <property type="project" value="TreeGrafter"/>
</dbReference>
<feature type="transmembrane region" description="Helical" evidence="1">
    <location>
        <begin position="295"/>
        <end position="313"/>
    </location>
</feature>
<dbReference type="RefSeq" id="WP_154560292.1">
    <property type="nucleotide sequence ID" value="NZ_VOSW01000023.1"/>
</dbReference>